<dbReference type="GO" id="GO:0005829">
    <property type="term" value="C:cytosol"/>
    <property type="evidence" value="ECO:0007669"/>
    <property type="project" value="TreeGrafter"/>
</dbReference>
<dbReference type="SFLD" id="SFLDS00003">
    <property type="entry name" value="Haloacid_Dehalogenase"/>
    <property type="match status" value="1"/>
</dbReference>
<dbReference type="InterPro" id="IPR023214">
    <property type="entry name" value="HAD_sf"/>
</dbReference>
<dbReference type="GO" id="GO:0008967">
    <property type="term" value="F:phosphoglycolate phosphatase activity"/>
    <property type="evidence" value="ECO:0007669"/>
    <property type="project" value="TreeGrafter"/>
</dbReference>
<dbReference type="PRINTS" id="PR00413">
    <property type="entry name" value="HADHALOGNASE"/>
</dbReference>
<dbReference type="SFLD" id="SFLDG01129">
    <property type="entry name" value="C1.5:_HAD__Beta-PGM__Phosphata"/>
    <property type="match status" value="1"/>
</dbReference>
<dbReference type="Gene3D" id="3.40.50.1000">
    <property type="entry name" value="HAD superfamily/HAD-like"/>
    <property type="match status" value="1"/>
</dbReference>
<dbReference type="EMBL" id="FNNQ01000007">
    <property type="protein sequence ID" value="SDW88559.1"/>
    <property type="molecule type" value="Genomic_DNA"/>
</dbReference>
<gene>
    <name evidence="1" type="ORF">SAMN05444487_107106</name>
</gene>
<dbReference type="SUPFAM" id="SSF56784">
    <property type="entry name" value="HAD-like"/>
    <property type="match status" value="1"/>
</dbReference>
<dbReference type="GO" id="GO:0006281">
    <property type="term" value="P:DNA repair"/>
    <property type="evidence" value="ECO:0007669"/>
    <property type="project" value="TreeGrafter"/>
</dbReference>
<reference evidence="1 2" key="1">
    <citation type="submission" date="2016-10" db="EMBL/GenBank/DDBJ databases">
        <authorList>
            <person name="de Groot N.N."/>
        </authorList>
    </citation>
    <scope>NUCLEOTIDE SEQUENCE [LARGE SCALE GENOMIC DNA]</scope>
    <source>
        <strain evidence="1 2">DSM 45610</strain>
    </source>
</reference>
<dbReference type="InterPro" id="IPR050155">
    <property type="entry name" value="HAD-like_hydrolase_sf"/>
</dbReference>
<dbReference type="STRING" id="1048340.SAMN05444487_107106"/>
<dbReference type="InterPro" id="IPR006439">
    <property type="entry name" value="HAD-SF_hydro_IA"/>
</dbReference>
<evidence type="ECO:0000313" key="2">
    <source>
        <dbReference type="Proteomes" id="UP000198534"/>
    </source>
</evidence>
<dbReference type="RefSeq" id="WP_091739191.1">
    <property type="nucleotide sequence ID" value="NZ_FNNQ01000007.1"/>
</dbReference>
<keyword evidence="2" id="KW-1185">Reference proteome</keyword>
<name>A0A1H2X8G9_9BACL</name>
<dbReference type="AlphaFoldDB" id="A0A1H2X8G9"/>
<protein>
    <submittedName>
        <fullName evidence="1">Phosphoglycolate phosphatase, HAD superfamily</fullName>
    </submittedName>
</protein>
<dbReference type="PANTHER" id="PTHR43434">
    <property type="entry name" value="PHOSPHOGLYCOLATE PHOSPHATASE"/>
    <property type="match status" value="1"/>
</dbReference>
<dbReference type="InterPro" id="IPR036412">
    <property type="entry name" value="HAD-like_sf"/>
</dbReference>
<organism evidence="1 2">
    <name type="scientific">Marininema mesophilum</name>
    <dbReference type="NCBI Taxonomy" id="1048340"/>
    <lineage>
        <taxon>Bacteria</taxon>
        <taxon>Bacillati</taxon>
        <taxon>Bacillota</taxon>
        <taxon>Bacilli</taxon>
        <taxon>Bacillales</taxon>
        <taxon>Thermoactinomycetaceae</taxon>
        <taxon>Marininema</taxon>
    </lineage>
</organism>
<dbReference type="Proteomes" id="UP000198534">
    <property type="component" value="Unassembled WGS sequence"/>
</dbReference>
<dbReference type="OrthoDB" id="9792518at2"/>
<sequence length="227" mass="25136">MVTKHDSGILFDMDGTLFQTEKVAVPAFHRTFQRLVDRGLYKGKSPTDDQVCSVFGMTSADIWERLLPGASVEVKEQADGWWLEDELDCLSEGLGALYPGVKETLIELKERGWKLVIASNGLAPYLHGILAKFELDRVFDGVYSAAEEKVAKKSELIRILLQEMGIRRGFMIGDRSSDVEGGKGNELPVIGCRYTGFPTFADEGELRGADHVIDHFSQIKGLVGNPK</sequence>
<dbReference type="Gene3D" id="1.10.150.240">
    <property type="entry name" value="Putative phosphatase, domain 2"/>
    <property type="match status" value="1"/>
</dbReference>
<dbReference type="PANTHER" id="PTHR43434:SF1">
    <property type="entry name" value="PHOSPHOGLYCOLATE PHOSPHATASE"/>
    <property type="match status" value="1"/>
</dbReference>
<dbReference type="Pfam" id="PF13419">
    <property type="entry name" value="HAD_2"/>
    <property type="match status" value="1"/>
</dbReference>
<proteinExistence type="predicted"/>
<evidence type="ECO:0000313" key="1">
    <source>
        <dbReference type="EMBL" id="SDW88559.1"/>
    </source>
</evidence>
<dbReference type="InterPro" id="IPR041492">
    <property type="entry name" value="HAD_2"/>
</dbReference>
<accession>A0A1H2X8G9</accession>
<dbReference type="InterPro" id="IPR023198">
    <property type="entry name" value="PGP-like_dom2"/>
</dbReference>